<evidence type="ECO:0000256" key="1">
    <source>
        <dbReference type="SAM" id="Phobius"/>
    </source>
</evidence>
<feature type="transmembrane region" description="Helical" evidence="1">
    <location>
        <begin position="218"/>
        <end position="238"/>
    </location>
</feature>
<dbReference type="Pfam" id="PF13803">
    <property type="entry name" value="DUF4184"/>
    <property type="match status" value="1"/>
</dbReference>
<evidence type="ECO:0000313" key="2">
    <source>
        <dbReference type="EMBL" id="SNX46497.1"/>
    </source>
</evidence>
<feature type="transmembrane region" description="Helical" evidence="1">
    <location>
        <begin position="39"/>
        <end position="64"/>
    </location>
</feature>
<keyword evidence="1" id="KW-0472">Membrane</keyword>
<proteinExistence type="predicted"/>
<accession>A0A240ECQ5</accession>
<sequence>MVVAPALYRMLCHKIPLASIAIGAMTPDLPRLFNFPGNFAHTITGLFTVDLLIGLLGCLLWFALYRPVCYQLFNKQLLSLSSRSYFDLIFYCIIGVLIGGLTHLIWDGLTHDDFRTFAGQAFLAHVISLPWLNIDMPIHRILQYLTSFIALPFLYYLVKPLLAAKPRPESCQTPSWMPFLLIAGCGLVGLITSIYYLPTLSYFWQHDTYGFIGRLFVIFSKGFLLSFSLFAIILRLAFARKLKSCL</sequence>
<feature type="transmembrane region" description="Helical" evidence="1">
    <location>
        <begin position="85"/>
        <end position="106"/>
    </location>
</feature>
<feature type="transmembrane region" description="Helical" evidence="1">
    <location>
        <begin position="179"/>
        <end position="198"/>
    </location>
</feature>
<dbReference type="InterPro" id="IPR025238">
    <property type="entry name" value="DUF4184"/>
</dbReference>
<dbReference type="Proteomes" id="UP000219042">
    <property type="component" value="Unassembled WGS sequence"/>
</dbReference>
<dbReference type="AlphaFoldDB" id="A0A240ECQ5"/>
<keyword evidence="1" id="KW-0812">Transmembrane</keyword>
<organism evidence="2 3">
    <name type="scientific">Acinetobacter puyangensis</name>
    <dbReference type="NCBI Taxonomy" id="1096779"/>
    <lineage>
        <taxon>Bacteria</taxon>
        <taxon>Pseudomonadati</taxon>
        <taxon>Pseudomonadota</taxon>
        <taxon>Gammaproteobacteria</taxon>
        <taxon>Moraxellales</taxon>
        <taxon>Moraxellaceae</taxon>
        <taxon>Acinetobacter</taxon>
    </lineage>
</organism>
<name>A0A240ECQ5_9GAMM</name>
<keyword evidence="1" id="KW-1133">Transmembrane helix</keyword>
<keyword evidence="3" id="KW-1185">Reference proteome</keyword>
<feature type="transmembrane region" description="Helical" evidence="1">
    <location>
        <begin position="141"/>
        <end position="158"/>
    </location>
</feature>
<protein>
    <submittedName>
        <fullName evidence="2">Uncharacterized protein</fullName>
    </submittedName>
</protein>
<evidence type="ECO:0000313" key="3">
    <source>
        <dbReference type="Proteomes" id="UP000219042"/>
    </source>
</evidence>
<dbReference type="EMBL" id="OANT01000012">
    <property type="protein sequence ID" value="SNX46497.1"/>
    <property type="molecule type" value="Genomic_DNA"/>
</dbReference>
<gene>
    <name evidence="2" type="ORF">SAMN05421731_11266</name>
</gene>
<reference evidence="3" key="1">
    <citation type="submission" date="2016-09" db="EMBL/GenBank/DDBJ databases">
        <authorList>
            <person name="Varghese N."/>
            <person name="Submissions S."/>
        </authorList>
    </citation>
    <scope>NUCLEOTIDE SEQUENCE [LARGE SCALE GENOMIC DNA]</scope>
    <source>
        <strain evidence="3">ANC 4466</strain>
    </source>
</reference>